<keyword evidence="4 12" id="KW-0479">Metal-binding</keyword>
<keyword evidence="6 12" id="KW-0408">Iron</keyword>
<dbReference type="InterPro" id="IPR013483">
    <property type="entry name" value="MoaA"/>
</dbReference>
<dbReference type="Proteomes" id="UP000886723">
    <property type="component" value="Unassembled WGS sequence"/>
</dbReference>
<feature type="binding site" evidence="12">
    <location>
        <position position="67"/>
    </location>
    <ligand>
        <name>S-adenosyl-L-methionine</name>
        <dbReference type="ChEBI" id="CHEBI:59789"/>
    </ligand>
</feature>
<evidence type="ECO:0000256" key="2">
    <source>
        <dbReference type="ARBA" id="ARBA00022485"/>
    </source>
</evidence>
<keyword evidence="9 12" id="KW-0501">Molybdenum cofactor biosynthesis</keyword>
<dbReference type="HAMAP" id="MF_01225_B">
    <property type="entry name" value="MoaA_B"/>
    <property type="match status" value="1"/>
</dbReference>
<feature type="binding site" evidence="12">
    <location>
        <position position="26"/>
    </location>
    <ligand>
        <name>S-adenosyl-L-methionine</name>
        <dbReference type="ChEBI" id="CHEBI:59789"/>
    </ligand>
</feature>
<dbReference type="InterPro" id="IPR007197">
    <property type="entry name" value="rSAM"/>
</dbReference>
<dbReference type="GO" id="GO:0046872">
    <property type="term" value="F:metal ion binding"/>
    <property type="evidence" value="ECO:0007669"/>
    <property type="project" value="UniProtKB-KW"/>
</dbReference>
<dbReference type="GO" id="GO:0006777">
    <property type="term" value="P:Mo-molybdopterin cofactor biosynthetic process"/>
    <property type="evidence" value="ECO:0007669"/>
    <property type="project" value="UniProtKB-UniRule"/>
</dbReference>
<sequence length="327" mass="36147">MRDGQGRTIDYLRVSLTDRCNLRCSYCMPEECPRWLPRERLLADEELLRIVELLVRMGIRDIRLTGGEPLLRENLEELAGSIAAMEGVRRVSLTTNGVLLAGKLPSLLEAGISGVNISLNALERDCYRKIAGRDLWEKAWEGFQAAVSFSDRLTVKVNVVPMKGVNEDQLVPLAALAARYPVHVRFIEMMPVGRGAYTEGIREEEVLKRLEAAFGPLLLSPGPAGSGPAVYRRPEGFLGNIGWISAVSHKFCDRCSRIRLTADGWLKTCLQYEAGLDLAGLLRKGASREELLQAVEEAIRMKPACHAFGEAQEGDGWEKRPMSGIGG</sequence>
<dbReference type="SUPFAM" id="SSF102114">
    <property type="entry name" value="Radical SAM enzymes"/>
    <property type="match status" value="1"/>
</dbReference>
<feature type="domain" description="Radical SAM core" evidence="13">
    <location>
        <begin position="4"/>
        <end position="228"/>
    </location>
</feature>
<feature type="binding site" evidence="12">
    <location>
        <position position="255"/>
    </location>
    <ligand>
        <name>[4Fe-4S] cluster</name>
        <dbReference type="ChEBI" id="CHEBI:49883"/>
        <label>2</label>
        <note>4Fe-4S-substrate</note>
    </ligand>
</feature>
<keyword evidence="10 12" id="KW-0456">Lyase</keyword>
<protein>
    <recommendedName>
        <fullName evidence="1 12">GTP 3',8-cyclase</fullName>
        <ecNumber evidence="1 12">4.1.99.22</ecNumber>
    </recommendedName>
    <alternativeName>
        <fullName evidence="12">Molybdenum cofactor biosynthesis protein A</fullName>
    </alternativeName>
</protein>
<dbReference type="NCBIfam" id="TIGR02666">
    <property type="entry name" value="moaA"/>
    <property type="match status" value="1"/>
</dbReference>
<dbReference type="GO" id="GO:1904047">
    <property type="term" value="F:S-adenosyl-L-methionine binding"/>
    <property type="evidence" value="ECO:0007669"/>
    <property type="project" value="UniProtKB-UniRule"/>
</dbReference>
<evidence type="ECO:0000256" key="5">
    <source>
        <dbReference type="ARBA" id="ARBA00022741"/>
    </source>
</evidence>
<comment type="cofactor">
    <cofactor evidence="12">
        <name>[4Fe-4S] cluster</name>
        <dbReference type="ChEBI" id="CHEBI:49883"/>
    </cofactor>
    <text evidence="12">Binds 2 [4Fe-4S] clusters. Binds 1 [4Fe-4S] cluster coordinated with 3 cysteines and an exchangeable S-adenosyl-L-methionine and 1 [4Fe-4S] cluster coordinated with 3 cysteines and the GTP-derived substrate.</text>
</comment>
<comment type="function">
    <text evidence="12">Catalyzes the cyclization of GTP to (8S)-3',8-cyclo-7,8-dihydroguanosine 5'-triphosphate.</text>
</comment>
<evidence type="ECO:0000256" key="11">
    <source>
        <dbReference type="ARBA" id="ARBA00048697"/>
    </source>
</evidence>
<feature type="binding site" evidence="12">
    <location>
        <position position="63"/>
    </location>
    <ligand>
        <name>GTP</name>
        <dbReference type="ChEBI" id="CHEBI:37565"/>
    </ligand>
</feature>
<dbReference type="PROSITE" id="PS01305">
    <property type="entry name" value="MOAA_NIFB_PQQE"/>
    <property type="match status" value="1"/>
</dbReference>
<dbReference type="GO" id="GO:0061799">
    <property type="term" value="F:cyclic pyranopterin monophosphate synthase activity"/>
    <property type="evidence" value="ECO:0007669"/>
    <property type="project" value="TreeGrafter"/>
</dbReference>
<dbReference type="GO" id="GO:0061798">
    <property type="term" value="F:GTP 3',8'-cyclase activity"/>
    <property type="evidence" value="ECO:0007669"/>
    <property type="project" value="UniProtKB-UniRule"/>
</dbReference>
<evidence type="ECO:0000256" key="12">
    <source>
        <dbReference type="HAMAP-Rule" id="MF_01225"/>
    </source>
</evidence>
<organism evidence="14 15">
    <name type="scientific">Candidatus Pullilachnospira stercoravium</name>
    <dbReference type="NCBI Taxonomy" id="2840913"/>
    <lineage>
        <taxon>Bacteria</taxon>
        <taxon>Bacillati</taxon>
        <taxon>Bacillota</taxon>
        <taxon>Clostridia</taxon>
        <taxon>Lachnospirales</taxon>
        <taxon>Lachnospiraceae</taxon>
        <taxon>Lachnospiraceae incertae sedis</taxon>
        <taxon>Candidatus Pullilachnospira</taxon>
    </lineage>
</organism>
<dbReference type="EC" id="4.1.99.22" evidence="1 12"/>
<evidence type="ECO:0000256" key="1">
    <source>
        <dbReference type="ARBA" id="ARBA00012167"/>
    </source>
</evidence>
<keyword evidence="8 12" id="KW-0342">GTP-binding</keyword>
<keyword evidence="2 12" id="KW-0004">4Fe-4S</keyword>
<evidence type="ECO:0000256" key="9">
    <source>
        <dbReference type="ARBA" id="ARBA00023150"/>
    </source>
</evidence>
<feature type="binding site" evidence="12">
    <location>
        <position position="269"/>
    </location>
    <ligand>
        <name>[4Fe-4S] cluster</name>
        <dbReference type="ChEBI" id="CHEBI:49883"/>
        <label>2</label>
        <note>4Fe-4S-substrate</note>
    </ligand>
</feature>
<dbReference type="InterPro" id="IPR050105">
    <property type="entry name" value="MoCo_biosynth_MoaA/MoaC"/>
</dbReference>
<keyword evidence="3 12" id="KW-0949">S-adenosyl-L-methionine</keyword>
<dbReference type="Gene3D" id="3.20.20.70">
    <property type="entry name" value="Aldolase class I"/>
    <property type="match status" value="1"/>
</dbReference>
<dbReference type="SFLD" id="SFLDG01386">
    <property type="entry name" value="main_SPASM_domain-containing"/>
    <property type="match status" value="1"/>
</dbReference>
<dbReference type="InterPro" id="IPR006638">
    <property type="entry name" value="Elp3/MiaA/NifB-like_rSAM"/>
</dbReference>
<dbReference type="PANTHER" id="PTHR22960:SF0">
    <property type="entry name" value="MOLYBDENUM COFACTOR BIOSYNTHESIS PROTEIN 1"/>
    <property type="match status" value="1"/>
</dbReference>
<feature type="binding site" evidence="12">
    <location>
        <position position="156"/>
    </location>
    <ligand>
        <name>GTP</name>
        <dbReference type="ChEBI" id="CHEBI:37565"/>
    </ligand>
</feature>
<dbReference type="Pfam" id="PF04055">
    <property type="entry name" value="Radical_SAM"/>
    <property type="match status" value="1"/>
</dbReference>
<evidence type="ECO:0000259" key="13">
    <source>
        <dbReference type="PROSITE" id="PS51918"/>
    </source>
</evidence>
<dbReference type="InterPro" id="IPR040064">
    <property type="entry name" value="MoaA-like"/>
</dbReference>
<keyword evidence="5 12" id="KW-0547">Nucleotide-binding</keyword>
<dbReference type="InterPro" id="IPR000385">
    <property type="entry name" value="MoaA_NifB_PqqE_Fe-S-bd_CS"/>
</dbReference>
<dbReference type="InterPro" id="IPR010505">
    <property type="entry name" value="MoaA_twitch"/>
</dbReference>
<dbReference type="GO" id="GO:0005525">
    <property type="term" value="F:GTP binding"/>
    <property type="evidence" value="ECO:0007669"/>
    <property type="project" value="UniProtKB-UniRule"/>
</dbReference>
<dbReference type="InterPro" id="IPR013785">
    <property type="entry name" value="Aldolase_TIM"/>
</dbReference>
<dbReference type="PROSITE" id="PS51918">
    <property type="entry name" value="RADICAL_SAM"/>
    <property type="match status" value="1"/>
</dbReference>
<reference evidence="14" key="1">
    <citation type="submission" date="2020-10" db="EMBL/GenBank/DDBJ databases">
        <authorList>
            <person name="Gilroy R."/>
        </authorList>
    </citation>
    <scope>NUCLEOTIDE SEQUENCE</scope>
    <source>
        <strain evidence="14">ChiBcec2-4451</strain>
    </source>
</reference>
<evidence type="ECO:0000256" key="8">
    <source>
        <dbReference type="ARBA" id="ARBA00023134"/>
    </source>
</evidence>
<comment type="subunit">
    <text evidence="12">Monomer and homodimer.</text>
</comment>
<feature type="binding site" evidence="12">
    <location>
        <position position="27"/>
    </location>
    <ligand>
        <name>[4Fe-4S] cluster</name>
        <dbReference type="ChEBI" id="CHEBI:49883"/>
        <label>1</label>
        <note>4Fe-4S-S-AdoMet</note>
    </ligand>
</feature>
<dbReference type="EMBL" id="DVON01000204">
    <property type="protein sequence ID" value="HIV13421.1"/>
    <property type="molecule type" value="Genomic_DNA"/>
</dbReference>
<feature type="binding site" evidence="12">
    <location>
        <position position="20"/>
    </location>
    <ligand>
        <name>[4Fe-4S] cluster</name>
        <dbReference type="ChEBI" id="CHEBI:49883"/>
        <label>1</label>
        <note>4Fe-4S-S-AdoMet</note>
    </ligand>
</feature>
<dbReference type="InterPro" id="IPR058240">
    <property type="entry name" value="rSAM_sf"/>
</dbReference>
<evidence type="ECO:0000256" key="6">
    <source>
        <dbReference type="ARBA" id="ARBA00023004"/>
    </source>
</evidence>
<feature type="binding site" evidence="12">
    <location>
        <position position="94"/>
    </location>
    <ligand>
        <name>GTP</name>
        <dbReference type="ChEBI" id="CHEBI:37565"/>
    </ligand>
</feature>
<feature type="binding site" evidence="12">
    <location>
        <position position="118"/>
    </location>
    <ligand>
        <name>S-adenosyl-L-methionine</name>
        <dbReference type="ChEBI" id="CHEBI:59789"/>
    </ligand>
</feature>
<comment type="catalytic activity">
    <reaction evidence="11 12">
        <text>GTP + AH2 + S-adenosyl-L-methionine = (8S)-3',8-cyclo-7,8-dihydroguanosine 5'-triphosphate + 5'-deoxyadenosine + L-methionine + A + H(+)</text>
        <dbReference type="Rhea" id="RHEA:49576"/>
        <dbReference type="ChEBI" id="CHEBI:13193"/>
        <dbReference type="ChEBI" id="CHEBI:15378"/>
        <dbReference type="ChEBI" id="CHEBI:17319"/>
        <dbReference type="ChEBI" id="CHEBI:17499"/>
        <dbReference type="ChEBI" id="CHEBI:37565"/>
        <dbReference type="ChEBI" id="CHEBI:57844"/>
        <dbReference type="ChEBI" id="CHEBI:59789"/>
        <dbReference type="ChEBI" id="CHEBI:131766"/>
        <dbReference type="EC" id="4.1.99.22"/>
    </reaction>
</comment>
<keyword evidence="7 12" id="KW-0411">Iron-sulfur</keyword>
<comment type="pathway">
    <text evidence="12">Cofactor biosynthesis; molybdopterin biosynthesis.</text>
</comment>
<dbReference type="PANTHER" id="PTHR22960">
    <property type="entry name" value="MOLYBDOPTERIN COFACTOR SYNTHESIS PROTEIN A"/>
    <property type="match status" value="1"/>
</dbReference>
<evidence type="ECO:0000256" key="10">
    <source>
        <dbReference type="ARBA" id="ARBA00023239"/>
    </source>
</evidence>
<proteinExistence type="inferred from homology"/>
<evidence type="ECO:0000256" key="4">
    <source>
        <dbReference type="ARBA" id="ARBA00022723"/>
    </source>
</evidence>
<comment type="caution">
    <text evidence="14">The sequence shown here is derived from an EMBL/GenBank/DDBJ whole genome shotgun (WGS) entry which is preliminary data.</text>
</comment>
<dbReference type="SFLD" id="SFLDG01383">
    <property type="entry name" value="cyclic_pyranopterin_phosphate"/>
    <property type="match status" value="1"/>
</dbReference>
<comment type="similarity">
    <text evidence="12">Belongs to the radical SAM superfamily. MoaA family.</text>
</comment>
<dbReference type="CDD" id="cd21117">
    <property type="entry name" value="Twitch_MoaA"/>
    <property type="match status" value="1"/>
</dbReference>
<evidence type="ECO:0000256" key="7">
    <source>
        <dbReference type="ARBA" id="ARBA00023014"/>
    </source>
</evidence>
<dbReference type="AlphaFoldDB" id="A0A9D1T6N7"/>
<feature type="binding site" evidence="12">
    <location>
        <position position="13"/>
    </location>
    <ligand>
        <name>GTP</name>
        <dbReference type="ChEBI" id="CHEBI:37565"/>
    </ligand>
</feature>
<evidence type="ECO:0000256" key="3">
    <source>
        <dbReference type="ARBA" id="ARBA00022691"/>
    </source>
</evidence>
<dbReference type="SFLD" id="SFLDS00029">
    <property type="entry name" value="Radical_SAM"/>
    <property type="match status" value="1"/>
</dbReference>
<feature type="binding site" evidence="12">
    <location>
        <position position="190"/>
    </location>
    <ligand>
        <name>S-adenosyl-L-methionine</name>
        <dbReference type="ChEBI" id="CHEBI:59789"/>
    </ligand>
</feature>
<evidence type="ECO:0000313" key="15">
    <source>
        <dbReference type="Proteomes" id="UP000886723"/>
    </source>
</evidence>
<name>A0A9D1T6N7_9FIRM</name>
<feature type="binding site" evidence="12">
    <location>
        <position position="252"/>
    </location>
    <ligand>
        <name>[4Fe-4S] cluster</name>
        <dbReference type="ChEBI" id="CHEBI:49883"/>
        <label>2</label>
        <note>4Fe-4S-substrate</note>
    </ligand>
</feature>
<dbReference type="SMART" id="SM00729">
    <property type="entry name" value="Elp3"/>
    <property type="match status" value="1"/>
</dbReference>
<gene>
    <name evidence="12 14" type="primary">moaA</name>
    <name evidence="14" type="ORF">IAA63_09830</name>
</gene>
<reference evidence="14" key="2">
    <citation type="journal article" date="2021" name="PeerJ">
        <title>Extensive microbial diversity within the chicken gut microbiome revealed by metagenomics and culture.</title>
        <authorList>
            <person name="Gilroy R."/>
            <person name="Ravi A."/>
            <person name="Getino M."/>
            <person name="Pursley I."/>
            <person name="Horton D.L."/>
            <person name="Alikhan N.F."/>
            <person name="Baker D."/>
            <person name="Gharbi K."/>
            <person name="Hall N."/>
            <person name="Watson M."/>
            <person name="Adriaenssens E.M."/>
            <person name="Foster-Nyarko E."/>
            <person name="Jarju S."/>
            <person name="Secka A."/>
            <person name="Antonio M."/>
            <person name="Oren A."/>
            <person name="Chaudhuri R.R."/>
            <person name="La Ragione R."/>
            <person name="Hildebrand F."/>
            <person name="Pallen M.J."/>
        </authorList>
    </citation>
    <scope>NUCLEOTIDE SEQUENCE</scope>
    <source>
        <strain evidence="14">ChiBcec2-4451</strain>
    </source>
</reference>
<dbReference type="GO" id="GO:0051539">
    <property type="term" value="F:4 iron, 4 sulfur cluster binding"/>
    <property type="evidence" value="ECO:0007669"/>
    <property type="project" value="UniProtKB-UniRule"/>
</dbReference>
<evidence type="ECO:0000313" key="14">
    <source>
        <dbReference type="EMBL" id="HIV13421.1"/>
    </source>
</evidence>
<accession>A0A9D1T6N7</accession>
<dbReference type="Pfam" id="PF06463">
    <property type="entry name" value="Mob_synth_C"/>
    <property type="match status" value="1"/>
</dbReference>
<dbReference type="CDD" id="cd01335">
    <property type="entry name" value="Radical_SAM"/>
    <property type="match status" value="1"/>
</dbReference>
<feature type="binding site" evidence="12">
    <location>
        <begin position="257"/>
        <end position="259"/>
    </location>
    <ligand>
        <name>GTP</name>
        <dbReference type="ChEBI" id="CHEBI:37565"/>
    </ligand>
</feature>
<dbReference type="SFLD" id="SFLDG01067">
    <property type="entry name" value="SPASM/twitch_domain_containing"/>
    <property type="match status" value="1"/>
</dbReference>
<feature type="binding site" evidence="12">
    <location>
        <position position="24"/>
    </location>
    <ligand>
        <name>[4Fe-4S] cluster</name>
        <dbReference type="ChEBI" id="CHEBI:49883"/>
        <label>1</label>
        <note>4Fe-4S-S-AdoMet</note>
    </ligand>
</feature>